<gene>
    <name evidence="1" type="ORF">JI435_421760</name>
</gene>
<dbReference type="EMBL" id="CP069039">
    <property type="protein sequence ID" value="QRD04810.1"/>
    <property type="molecule type" value="Genomic_DNA"/>
</dbReference>
<reference evidence="2" key="1">
    <citation type="journal article" date="2021" name="BMC Genomics">
        <title>Chromosome-level genome assembly and manually-curated proteome of model necrotroph Parastagonospora nodorum Sn15 reveals a genome-wide trove of candidate effector homologs, and redundancy of virulence-related functions within an accessory chromosome.</title>
        <authorList>
            <person name="Bertazzoni S."/>
            <person name="Jones D.A.B."/>
            <person name="Phan H.T."/>
            <person name="Tan K.-C."/>
            <person name="Hane J.K."/>
        </authorList>
    </citation>
    <scope>NUCLEOTIDE SEQUENCE [LARGE SCALE GENOMIC DNA]</scope>
    <source>
        <strain evidence="2">SN15 / ATCC MYA-4574 / FGSC 10173)</strain>
    </source>
</reference>
<dbReference type="Proteomes" id="UP000663193">
    <property type="component" value="Chromosome 17"/>
</dbReference>
<accession>A0A7U2FJV1</accession>
<sequence>MFPKNELCLSALQMWDGSLEFVVLHLGALTSFVRRLRLEIAEEAEELAISV</sequence>
<protein>
    <submittedName>
        <fullName evidence="1">Uncharacterized protein</fullName>
    </submittedName>
</protein>
<proteinExistence type="predicted"/>
<evidence type="ECO:0000313" key="1">
    <source>
        <dbReference type="EMBL" id="QRD04810.1"/>
    </source>
</evidence>
<dbReference type="AlphaFoldDB" id="A0A7U2FJV1"/>
<evidence type="ECO:0000313" key="2">
    <source>
        <dbReference type="Proteomes" id="UP000663193"/>
    </source>
</evidence>
<organism evidence="1 2">
    <name type="scientific">Phaeosphaeria nodorum (strain SN15 / ATCC MYA-4574 / FGSC 10173)</name>
    <name type="common">Glume blotch fungus</name>
    <name type="synonym">Parastagonospora nodorum</name>
    <dbReference type="NCBI Taxonomy" id="321614"/>
    <lineage>
        <taxon>Eukaryota</taxon>
        <taxon>Fungi</taxon>
        <taxon>Dikarya</taxon>
        <taxon>Ascomycota</taxon>
        <taxon>Pezizomycotina</taxon>
        <taxon>Dothideomycetes</taxon>
        <taxon>Pleosporomycetidae</taxon>
        <taxon>Pleosporales</taxon>
        <taxon>Pleosporineae</taxon>
        <taxon>Phaeosphaeriaceae</taxon>
        <taxon>Parastagonospora</taxon>
    </lineage>
</organism>
<name>A0A7U2FJV1_PHANO</name>
<dbReference type="VEuPathDB" id="FungiDB:JI435_421760"/>
<keyword evidence="2" id="KW-1185">Reference proteome</keyword>